<dbReference type="PROSITE" id="PS50157">
    <property type="entry name" value="ZINC_FINGER_C2H2_2"/>
    <property type="match status" value="1"/>
</dbReference>
<dbReference type="PANTHER" id="PTHR13309">
    <property type="entry name" value="NUCLEAR FRAGILE X MENTAL RETARDATION PROTEIN INTERACTING PROTEIN 1"/>
    <property type="match status" value="1"/>
</dbReference>
<dbReference type="GO" id="GO:0005634">
    <property type="term" value="C:nucleus"/>
    <property type="evidence" value="ECO:0007669"/>
    <property type="project" value="TreeGrafter"/>
</dbReference>
<dbReference type="OrthoDB" id="273070at2759"/>
<dbReference type="InterPro" id="IPR013087">
    <property type="entry name" value="Znf_C2H2_type"/>
</dbReference>
<feature type="region of interest" description="Disordered" evidence="2">
    <location>
        <begin position="289"/>
        <end position="311"/>
    </location>
</feature>
<proteinExistence type="predicted"/>
<dbReference type="PANTHER" id="PTHR13309:SF0">
    <property type="entry name" value="FMR1-INTERACTING PROTEIN NUFIP1"/>
    <property type="match status" value="1"/>
</dbReference>
<feature type="non-terminal residue" evidence="4">
    <location>
        <position position="1"/>
    </location>
</feature>
<dbReference type="InterPro" id="IPR019496">
    <property type="entry name" value="NUFIP1_cons_dom"/>
</dbReference>
<dbReference type="GO" id="GO:0003723">
    <property type="term" value="F:RNA binding"/>
    <property type="evidence" value="ECO:0007669"/>
    <property type="project" value="InterPro"/>
</dbReference>
<keyword evidence="5" id="KW-1185">Reference proteome</keyword>
<feature type="compositionally biased region" description="Basic and acidic residues" evidence="2">
    <location>
        <begin position="166"/>
        <end position="181"/>
    </location>
</feature>
<evidence type="ECO:0000259" key="3">
    <source>
        <dbReference type="PROSITE" id="PS50157"/>
    </source>
</evidence>
<feature type="domain" description="C2H2-type" evidence="3">
    <location>
        <begin position="45"/>
        <end position="67"/>
    </location>
</feature>
<feature type="compositionally biased region" description="Acidic residues" evidence="2">
    <location>
        <begin position="302"/>
        <end position="311"/>
    </location>
</feature>
<protein>
    <submittedName>
        <fullName evidence="4">8101_t:CDS:1</fullName>
    </submittedName>
</protein>
<sequence length="311" mass="35754">ENLTLTPQHSHWSQTALQANYWNGFAAAQSAVAVLEQSLSSTTRLHCNDCNMSFRTDSEYSKHCQSHKKYTFDGTDESSLRPQMKFDLDTPEAIERWIAERRKNYPTAGNIARKKAEMGERIARGELIENRRSLPNKRSQSNQTNVYEGYYPSKRARVDFTNSKYTDPKGRQPEYDAAKKENGQNLRENVNNNYMNGYGRGKFCKRTDTNFGRQTYGRPWFHGDNRNYASSKTYGPTYNRPNLLNQLLARDIHREKSAILQCFRHIITQNFFGVIPDNVIEENKRRGPSIVMYGNSSSDTESGTDNEIEGG</sequence>
<evidence type="ECO:0000313" key="5">
    <source>
        <dbReference type="Proteomes" id="UP000789739"/>
    </source>
</evidence>
<dbReference type="Proteomes" id="UP000789739">
    <property type="component" value="Unassembled WGS sequence"/>
</dbReference>
<feature type="region of interest" description="Disordered" evidence="2">
    <location>
        <begin position="162"/>
        <end position="181"/>
    </location>
</feature>
<reference evidence="4" key="1">
    <citation type="submission" date="2021-06" db="EMBL/GenBank/DDBJ databases">
        <authorList>
            <person name="Kallberg Y."/>
            <person name="Tangrot J."/>
            <person name="Rosling A."/>
        </authorList>
    </citation>
    <scope>NUCLEOTIDE SEQUENCE</scope>
    <source>
        <strain evidence="4">BR232B</strain>
    </source>
</reference>
<keyword evidence="1" id="KW-0479">Metal-binding</keyword>
<evidence type="ECO:0000313" key="4">
    <source>
        <dbReference type="EMBL" id="CAG8654359.1"/>
    </source>
</evidence>
<dbReference type="EMBL" id="CAJVPI010003104">
    <property type="protein sequence ID" value="CAG8654359.1"/>
    <property type="molecule type" value="Genomic_DNA"/>
</dbReference>
<evidence type="ECO:0000256" key="2">
    <source>
        <dbReference type="SAM" id="MobiDB-lite"/>
    </source>
</evidence>
<comment type="caution">
    <text evidence="4">The sequence shown here is derived from an EMBL/GenBank/DDBJ whole genome shotgun (WGS) entry which is preliminary data.</text>
</comment>
<keyword evidence="1" id="KW-0863">Zinc-finger</keyword>
<evidence type="ECO:0000256" key="1">
    <source>
        <dbReference type="PROSITE-ProRule" id="PRU00042"/>
    </source>
</evidence>
<gene>
    <name evidence="4" type="ORF">PBRASI_LOCUS10431</name>
</gene>
<name>A0A9N9H586_9GLOM</name>
<organism evidence="4 5">
    <name type="scientific">Paraglomus brasilianum</name>
    <dbReference type="NCBI Taxonomy" id="144538"/>
    <lineage>
        <taxon>Eukaryota</taxon>
        <taxon>Fungi</taxon>
        <taxon>Fungi incertae sedis</taxon>
        <taxon>Mucoromycota</taxon>
        <taxon>Glomeromycotina</taxon>
        <taxon>Glomeromycetes</taxon>
        <taxon>Paraglomerales</taxon>
        <taxon>Paraglomeraceae</taxon>
        <taxon>Paraglomus</taxon>
    </lineage>
</organism>
<dbReference type="InterPro" id="IPR039136">
    <property type="entry name" value="NUFIP1-like"/>
</dbReference>
<dbReference type="AlphaFoldDB" id="A0A9N9H586"/>
<keyword evidence="1" id="KW-0862">Zinc</keyword>
<dbReference type="GO" id="GO:0000492">
    <property type="term" value="P:box C/D snoRNP assembly"/>
    <property type="evidence" value="ECO:0007669"/>
    <property type="project" value="TreeGrafter"/>
</dbReference>
<dbReference type="GO" id="GO:0008270">
    <property type="term" value="F:zinc ion binding"/>
    <property type="evidence" value="ECO:0007669"/>
    <property type="project" value="UniProtKB-KW"/>
</dbReference>
<dbReference type="Pfam" id="PF10453">
    <property type="entry name" value="NUFIP1"/>
    <property type="match status" value="1"/>
</dbReference>
<accession>A0A9N9H586</accession>
<dbReference type="PROSITE" id="PS00028">
    <property type="entry name" value="ZINC_FINGER_C2H2_1"/>
    <property type="match status" value="1"/>
</dbReference>